<dbReference type="GO" id="GO:0005524">
    <property type="term" value="F:ATP binding"/>
    <property type="evidence" value="ECO:0007669"/>
    <property type="project" value="UniProtKB-KW"/>
</dbReference>
<dbReference type="InterPro" id="IPR018181">
    <property type="entry name" value="Heat_shock_70_CS"/>
</dbReference>
<organism evidence="5 6">
    <name type="scientific">Linum trigynum</name>
    <dbReference type="NCBI Taxonomy" id="586398"/>
    <lineage>
        <taxon>Eukaryota</taxon>
        <taxon>Viridiplantae</taxon>
        <taxon>Streptophyta</taxon>
        <taxon>Embryophyta</taxon>
        <taxon>Tracheophyta</taxon>
        <taxon>Spermatophyta</taxon>
        <taxon>Magnoliopsida</taxon>
        <taxon>eudicotyledons</taxon>
        <taxon>Gunneridae</taxon>
        <taxon>Pentapetalae</taxon>
        <taxon>rosids</taxon>
        <taxon>fabids</taxon>
        <taxon>Malpighiales</taxon>
        <taxon>Linaceae</taxon>
        <taxon>Linum</taxon>
    </lineage>
</organism>
<proteinExistence type="inferred from homology"/>
<sequence>MVGKREATEDAEISGEVIGIDLGTTFSCVAVARKGRAVEIIANDQGNRTTPSYVAFSPAAAGSERLIGEAAKNQATLNPRGTIFDVKRLIGKKFDDPEVQRDLKYLPYPVVERDGKPCVQVEVNGEMKTFTPEEISAMVLGRMKETAELYLGKQVTNAVVSVPAYFNDLQRQATKDAGIIAGLNVLRIINEPTAGALAYGVNQDPNTKRNILVYDLGGGTFDVSVLEIEDGIFQVLATGGDTHLGGGDFDKRLMEYFVDLIKKRYQKDVSEDRKALGKLRKQCERAKRVLSTQMQTRVEIDSLIQGNDFSEPLTRAKFEDLNLDCFERTLEVVKSTLKDAKVEKDKIDEIVLVGGSTRIPKVREMLKKMFDGKEPSKGINPDEAVAYGAAVLGGNLTSDQAGVGAILLDVTPLSLGVGIHGDLMSVVVPRNTPIPTKKSRGGYTTVSDQRTSQIFRVYQGERILTKDCLMLGSFTLTGIQAAPRGAMPMEVTFEVDADGILTVTAKEEGTGNSKSLTIDKYKRNLSSREIERMIREAREMADNDKQEKARVEAGNQLERDIYDLKKAVAERIHIYDGDKAEVERVLRETSEWFDDNKMNACMQEYEDRSRKLKDLLTKVSSE</sequence>
<comment type="similarity">
    <text evidence="4">Belongs to the heat shock protein 70 family.</text>
</comment>
<keyword evidence="3 4" id="KW-0067">ATP-binding</keyword>
<dbReference type="Gene3D" id="3.30.420.40">
    <property type="match status" value="2"/>
</dbReference>
<evidence type="ECO:0000313" key="5">
    <source>
        <dbReference type="EMBL" id="CAL1392262.1"/>
    </source>
</evidence>
<dbReference type="AlphaFoldDB" id="A0AAV2F2P1"/>
<dbReference type="PROSITE" id="PS00329">
    <property type="entry name" value="HSP70_2"/>
    <property type="match status" value="1"/>
</dbReference>
<dbReference type="Gene3D" id="3.90.640.10">
    <property type="entry name" value="Actin, Chain A, domain 4"/>
    <property type="match status" value="1"/>
</dbReference>
<dbReference type="PROSITE" id="PS01036">
    <property type="entry name" value="HSP70_3"/>
    <property type="match status" value="1"/>
</dbReference>
<dbReference type="InterPro" id="IPR013126">
    <property type="entry name" value="Hsp_70_fam"/>
</dbReference>
<evidence type="ECO:0008006" key="7">
    <source>
        <dbReference type="Google" id="ProtNLM"/>
    </source>
</evidence>
<dbReference type="Gene3D" id="1.20.1270.10">
    <property type="match status" value="1"/>
</dbReference>
<dbReference type="FunFam" id="3.90.640.10:FF:000002">
    <property type="entry name" value="Heat shock 70 kDa"/>
    <property type="match status" value="1"/>
</dbReference>
<dbReference type="Proteomes" id="UP001497516">
    <property type="component" value="Chromosome 6"/>
</dbReference>
<dbReference type="SUPFAM" id="SSF100934">
    <property type="entry name" value="Heat shock protein 70kD (HSP70), C-terminal subdomain"/>
    <property type="match status" value="1"/>
</dbReference>
<dbReference type="EMBL" id="OZ034819">
    <property type="protein sequence ID" value="CAL1392262.1"/>
    <property type="molecule type" value="Genomic_DNA"/>
</dbReference>
<keyword evidence="1 4" id="KW-0547">Nucleotide-binding</keyword>
<dbReference type="CDD" id="cd10241">
    <property type="entry name" value="ASKHA_NBD_HSP70_BiP"/>
    <property type="match status" value="1"/>
</dbReference>
<evidence type="ECO:0000256" key="4">
    <source>
        <dbReference type="RuleBase" id="RU003322"/>
    </source>
</evidence>
<dbReference type="PRINTS" id="PR00301">
    <property type="entry name" value="HEATSHOCK70"/>
</dbReference>
<dbReference type="FunFam" id="3.30.420.40:FF:000026">
    <property type="entry name" value="Heat shock protein 70"/>
    <property type="match status" value="1"/>
</dbReference>
<dbReference type="NCBIfam" id="NF001413">
    <property type="entry name" value="PRK00290.1"/>
    <property type="match status" value="1"/>
</dbReference>
<accession>A0AAV2F2P1</accession>
<protein>
    <recommendedName>
        <fullName evidence="7">Heat shock protein 70</fullName>
    </recommendedName>
</protein>
<dbReference type="Pfam" id="PF00012">
    <property type="entry name" value="HSP70"/>
    <property type="match status" value="1"/>
</dbReference>
<evidence type="ECO:0000256" key="2">
    <source>
        <dbReference type="ARBA" id="ARBA00022824"/>
    </source>
</evidence>
<keyword evidence="2" id="KW-0256">Endoplasmic reticulum</keyword>
<dbReference type="SUPFAM" id="SSF100920">
    <property type="entry name" value="Heat shock protein 70kD (HSP70), peptide-binding domain"/>
    <property type="match status" value="1"/>
</dbReference>
<dbReference type="GO" id="GO:0140662">
    <property type="term" value="F:ATP-dependent protein folding chaperone"/>
    <property type="evidence" value="ECO:0007669"/>
    <property type="project" value="InterPro"/>
</dbReference>
<evidence type="ECO:0000313" key="6">
    <source>
        <dbReference type="Proteomes" id="UP001497516"/>
    </source>
</evidence>
<evidence type="ECO:0000256" key="3">
    <source>
        <dbReference type="ARBA" id="ARBA00022840"/>
    </source>
</evidence>
<dbReference type="SUPFAM" id="SSF53067">
    <property type="entry name" value="Actin-like ATPase domain"/>
    <property type="match status" value="2"/>
</dbReference>
<reference evidence="5 6" key="1">
    <citation type="submission" date="2024-04" db="EMBL/GenBank/DDBJ databases">
        <authorList>
            <person name="Fracassetti M."/>
        </authorList>
    </citation>
    <scope>NUCLEOTIDE SEQUENCE [LARGE SCALE GENOMIC DNA]</scope>
</reference>
<name>A0AAV2F2P1_9ROSI</name>
<gene>
    <name evidence="5" type="ORF">LTRI10_LOCUS32924</name>
</gene>
<dbReference type="InterPro" id="IPR029048">
    <property type="entry name" value="HSP70_C_sf"/>
</dbReference>
<dbReference type="Gene3D" id="2.60.34.10">
    <property type="entry name" value="Substrate Binding Domain Of DNAk, Chain A, domain 1"/>
    <property type="match status" value="1"/>
</dbReference>
<dbReference type="PROSITE" id="PS00297">
    <property type="entry name" value="HSP70_1"/>
    <property type="match status" value="1"/>
</dbReference>
<dbReference type="InterPro" id="IPR029047">
    <property type="entry name" value="HSP70_peptide-bd_sf"/>
</dbReference>
<keyword evidence="6" id="KW-1185">Reference proteome</keyword>
<dbReference type="InterPro" id="IPR042050">
    <property type="entry name" value="BIP_NBD"/>
</dbReference>
<evidence type="ECO:0000256" key="1">
    <source>
        <dbReference type="ARBA" id="ARBA00022741"/>
    </source>
</evidence>
<dbReference type="PANTHER" id="PTHR19375">
    <property type="entry name" value="HEAT SHOCK PROTEIN 70KDA"/>
    <property type="match status" value="1"/>
</dbReference>
<dbReference type="InterPro" id="IPR043129">
    <property type="entry name" value="ATPase_NBD"/>
</dbReference>